<evidence type="ECO:0000256" key="5">
    <source>
        <dbReference type="ARBA" id="ARBA00023136"/>
    </source>
</evidence>
<dbReference type="RefSeq" id="WP_085852305.1">
    <property type="nucleotide sequence ID" value="NZ_FOPF01000001.1"/>
</dbReference>
<feature type="compositionally biased region" description="Low complexity" evidence="6">
    <location>
        <begin position="38"/>
        <end position="47"/>
    </location>
</feature>
<dbReference type="InterPro" id="IPR010920">
    <property type="entry name" value="LSM_dom_sf"/>
</dbReference>
<dbReference type="GO" id="GO:0008381">
    <property type="term" value="F:mechanosensitive monoatomic ion channel activity"/>
    <property type="evidence" value="ECO:0007669"/>
    <property type="project" value="UniProtKB-ARBA"/>
</dbReference>
<name>A0A1Y5REU0_9RHOB</name>
<feature type="transmembrane region" description="Helical" evidence="7">
    <location>
        <begin position="296"/>
        <end position="317"/>
    </location>
</feature>
<dbReference type="Gene3D" id="3.30.70.100">
    <property type="match status" value="1"/>
</dbReference>
<evidence type="ECO:0000313" key="10">
    <source>
        <dbReference type="EMBL" id="SLN14611.1"/>
    </source>
</evidence>
<dbReference type="PANTHER" id="PTHR30566">
    <property type="entry name" value="YNAI-RELATED MECHANOSENSITIVE ION CHANNEL"/>
    <property type="match status" value="1"/>
</dbReference>
<feature type="domain" description="Mechanosensitive ion channel MscS" evidence="9">
    <location>
        <begin position="398"/>
        <end position="463"/>
    </location>
</feature>
<feature type="region of interest" description="Disordered" evidence="6">
    <location>
        <begin position="26"/>
        <end position="50"/>
    </location>
</feature>
<dbReference type="Proteomes" id="UP000193870">
    <property type="component" value="Unassembled WGS sequence"/>
</dbReference>
<feature type="transmembrane region" description="Helical" evidence="7">
    <location>
        <begin position="265"/>
        <end position="284"/>
    </location>
</feature>
<dbReference type="GO" id="GO:0005886">
    <property type="term" value="C:plasma membrane"/>
    <property type="evidence" value="ECO:0007669"/>
    <property type="project" value="UniProtKB-SubCell"/>
</dbReference>
<dbReference type="PANTHER" id="PTHR30566:SF25">
    <property type="entry name" value="INNER MEMBRANE PROTEIN"/>
    <property type="match status" value="1"/>
</dbReference>
<feature type="compositionally biased region" description="Gly residues" evidence="6">
    <location>
        <begin position="26"/>
        <end position="37"/>
    </location>
</feature>
<evidence type="ECO:0000256" key="3">
    <source>
        <dbReference type="ARBA" id="ARBA00022692"/>
    </source>
</evidence>
<feature type="transmembrane region" description="Helical" evidence="7">
    <location>
        <begin position="223"/>
        <end position="244"/>
    </location>
</feature>
<dbReference type="SUPFAM" id="SSF50182">
    <property type="entry name" value="Sm-like ribonucleoproteins"/>
    <property type="match status" value="1"/>
</dbReference>
<evidence type="ECO:0000256" key="4">
    <source>
        <dbReference type="ARBA" id="ARBA00022989"/>
    </source>
</evidence>
<evidence type="ECO:0000256" key="2">
    <source>
        <dbReference type="ARBA" id="ARBA00022475"/>
    </source>
</evidence>
<reference evidence="10 11" key="1">
    <citation type="submission" date="2017-03" db="EMBL/GenBank/DDBJ databases">
        <authorList>
            <person name="Afonso C.L."/>
            <person name="Miller P.J."/>
            <person name="Scott M.A."/>
            <person name="Spackman E."/>
            <person name="Goraichik I."/>
            <person name="Dimitrov K.M."/>
            <person name="Suarez D.L."/>
            <person name="Swayne D.E."/>
        </authorList>
    </citation>
    <scope>NUCLEOTIDE SEQUENCE [LARGE SCALE GENOMIC DNA]</scope>
    <source>
        <strain evidence="10 11">CECT 7066</strain>
    </source>
</reference>
<keyword evidence="2" id="KW-1003">Cell membrane</keyword>
<dbReference type="AlphaFoldDB" id="A0A1Y5REU0"/>
<dbReference type="EMBL" id="FWFV01000001">
    <property type="protein sequence ID" value="SLN14611.1"/>
    <property type="molecule type" value="Genomic_DNA"/>
</dbReference>
<dbReference type="InterPro" id="IPR006685">
    <property type="entry name" value="MscS_channel_2nd"/>
</dbReference>
<dbReference type="InterPro" id="IPR023408">
    <property type="entry name" value="MscS_beta-dom_sf"/>
</dbReference>
<dbReference type="STRING" id="315423.SAMN04488020_101263"/>
<sequence length="569" mass="61713">MTILRAAALALLTALFCLPAVGQPLGGGSSQSGGGSGSSSSGDSPPGTWFPVETLNDGLPPPPDWVDRRTPQGAVESFLDAMSSNAPEVAAHMLDLTAIPPEEQLERGATLAAHLDAVLDRRAIISWRQLLGRPDALNAGQASSAAMSGEPRRSLLIGVLDDGDREAAIRLNRVKPEDGDPVWVFSQRTVSQIPSLYDQYGPTELEKSLPGWLKRETFFGPRVFEAIGLPLVLIAAGIAGWLTYKVFAMLSRRATGYWSRVALRAIRWPLIIIVTTTVILALALEVLTVSGKVASVLTPATLIAYVIAVLMFTMSLLDTALNRIVTLDADSLSDPENSTVRNYATVMTAARRATILLGCLVGLGIVLSSANAFRSLGFSLLASAGALTLIIGFAARHVLGNILASLQIAINRSARIGDLIIFEGVFATVERIHFTYIQLHTWDDNRVVVPVSHFISDKFENWSMESGGKICWNKMTLHQHADVDAIREAFLDLADDHPDVTRDDDCKALVLGHDAFGITVRFQYRVEDANKVWATQCDMGERIMKEAQRLESETDRRMLPDTGIGDMSD</sequence>
<dbReference type="Gene3D" id="2.30.30.60">
    <property type="match status" value="1"/>
</dbReference>
<dbReference type="Pfam" id="PF00924">
    <property type="entry name" value="MS_channel_2nd"/>
    <property type="match status" value="1"/>
</dbReference>
<comment type="subcellular location">
    <subcellularLocation>
        <location evidence="1">Cell membrane</location>
        <topology evidence="1">Multi-pass membrane protein</topology>
    </subcellularLocation>
</comment>
<evidence type="ECO:0000313" key="11">
    <source>
        <dbReference type="Proteomes" id="UP000193870"/>
    </source>
</evidence>
<feature type="chain" id="PRO_5010993029" evidence="8">
    <location>
        <begin position="23"/>
        <end position="569"/>
    </location>
</feature>
<evidence type="ECO:0000256" key="6">
    <source>
        <dbReference type="SAM" id="MobiDB-lite"/>
    </source>
</evidence>
<keyword evidence="5 7" id="KW-0472">Membrane</keyword>
<evidence type="ECO:0000259" key="9">
    <source>
        <dbReference type="Pfam" id="PF00924"/>
    </source>
</evidence>
<keyword evidence="8" id="KW-0732">Signal</keyword>
<keyword evidence="11" id="KW-1185">Reference proteome</keyword>
<evidence type="ECO:0000256" key="1">
    <source>
        <dbReference type="ARBA" id="ARBA00004651"/>
    </source>
</evidence>
<proteinExistence type="predicted"/>
<dbReference type="OrthoDB" id="9792218at2"/>
<keyword evidence="4 7" id="KW-1133">Transmembrane helix</keyword>
<accession>A0A1Y5REU0</accession>
<evidence type="ECO:0000256" key="8">
    <source>
        <dbReference type="SAM" id="SignalP"/>
    </source>
</evidence>
<feature type="transmembrane region" description="Helical" evidence="7">
    <location>
        <begin position="376"/>
        <end position="395"/>
    </location>
</feature>
<feature type="signal peptide" evidence="8">
    <location>
        <begin position="1"/>
        <end position="22"/>
    </location>
</feature>
<keyword evidence="3 7" id="KW-0812">Transmembrane</keyword>
<dbReference type="SUPFAM" id="SSF82689">
    <property type="entry name" value="Mechanosensitive channel protein MscS (YggB), C-terminal domain"/>
    <property type="match status" value="1"/>
</dbReference>
<dbReference type="InterPro" id="IPR011066">
    <property type="entry name" value="MscS_channel_C_sf"/>
</dbReference>
<evidence type="ECO:0000256" key="7">
    <source>
        <dbReference type="SAM" id="Phobius"/>
    </source>
</evidence>
<feature type="transmembrane region" description="Helical" evidence="7">
    <location>
        <begin position="353"/>
        <end position="370"/>
    </location>
</feature>
<dbReference type="Gene3D" id="1.10.287.1260">
    <property type="match status" value="1"/>
</dbReference>
<organism evidence="10 11">
    <name type="scientific">Palleronia marisminoris</name>
    <dbReference type="NCBI Taxonomy" id="315423"/>
    <lineage>
        <taxon>Bacteria</taxon>
        <taxon>Pseudomonadati</taxon>
        <taxon>Pseudomonadota</taxon>
        <taxon>Alphaproteobacteria</taxon>
        <taxon>Rhodobacterales</taxon>
        <taxon>Roseobacteraceae</taxon>
        <taxon>Palleronia</taxon>
    </lineage>
</organism>
<protein>
    <submittedName>
        <fullName evidence="10">Mechanosensitive channel MscK</fullName>
    </submittedName>
</protein>
<gene>
    <name evidence="10" type="primary">mscK_1</name>
    <name evidence="10" type="ORF">PAM7066_00264</name>
</gene>